<dbReference type="PANTHER" id="PTHR44591:SF21">
    <property type="entry name" value="TWO-COMPONENT RESPONSE REGULATOR"/>
    <property type="match status" value="1"/>
</dbReference>
<accession>A0A1I4BKE7</accession>
<name>A0A1I4BKE7_9HYPH</name>
<sequence>MKGPFRDRSFTGGIDDPLLPGMKLDQIGQALASCYDNLVAEGLPDDLAALVRRVDRAERAARAKARVPGSRIALVVEDEAETRDLAESVLEETDLHVVGCASAEQALTYLQEHGGEVALVFADIRLAGDMDGVQLARAIATLWPCTRLVVTSGVDPEPGEALPEGAVFIPKPWRAFDVLVEAERASRDRAPPIA</sequence>
<keyword evidence="5" id="KW-1185">Reference proteome</keyword>
<dbReference type="CDD" id="cd00156">
    <property type="entry name" value="REC"/>
    <property type="match status" value="1"/>
</dbReference>
<evidence type="ECO:0000256" key="2">
    <source>
        <dbReference type="PROSITE-ProRule" id="PRU00169"/>
    </source>
</evidence>
<dbReference type="Pfam" id="PF00072">
    <property type="entry name" value="Response_reg"/>
    <property type="match status" value="1"/>
</dbReference>
<dbReference type="InterPro" id="IPR011006">
    <property type="entry name" value="CheY-like_superfamily"/>
</dbReference>
<dbReference type="GO" id="GO:0000160">
    <property type="term" value="P:phosphorelay signal transduction system"/>
    <property type="evidence" value="ECO:0007669"/>
    <property type="project" value="InterPro"/>
</dbReference>
<dbReference type="STRING" id="414703.SAMN04488125_103249"/>
<evidence type="ECO:0000259" key="3">
    <source>
        <dbReference type="PROSITE" id="PS50110"/>
    </source>
</evidence>
<dbReference type="InterPro" id="IPR050595">
    <property type="entry name" value="Bact_response_regulator"/>
</dbReference>
<protein>
    <submittedName>
        <fullName evidence="4">Response regulator receiver domain-containing protein</fullName>
    </submittedName>
</protein>
<dbReference type="Gene3D" id="3.40.50.2300">
    <property type="match status" value="1"/>
</dbReference>
<dbReference type="Proteomes" id="UP000198804">
    <property type="component" value="Unassembled WGS sequence"/>
</dbReference>
<dbReference type="PROSITE" id="PS50110">
    <property type="entry name" value="RESPONSE_REGULATORY"/>
    <property type="match status" value="1"/>
</dbReference>
<dbReference type="SUPFAM" id="SSF52172">
    <property type="entry name" value="CheY-like"/>
    <property type="match status" value="1"/>
</dbReference>
<evidence type="ECO:0000313" key="4">
    <source>
        <dbReference type="EMBL" id="SFK69332.1"/>
    </source>
</evidence>
<evidence type="ECO:0000256" key="1">
    <source>
        <dbReference type="ARBA" id="ARBA00022553"/>
    </source>
</evidence>
<feature type="modified residue" description="4-aspartylphosphate" evidence="2">
    <location>
        <position position="123"/>
    </location>
</feature>
<dbReference type="InterPro" id="IPR001789">
    <property type="entry name" value="Sig_transdc_resp-reg_receiver"/>
</dbReference>
<gene>
    <name evidence="4" type="ORF">SAMN04488125_103249</name>
</gene>
<feature type="domain" description="Response regulatory" evidence="3">
    <location>
        <begin position="72"/>
        <end position="186"/>
    </location>
</feature>
<organism evidence="4 5">
    <name type="scientific">Methylorubrum salsuginis</name>
    <dbReference type="NCBI Taxonomy" id="414703"/>
    <lineage>
        <taxon>Bacteria</taxon>
        <taxon>Pseudomonadati</taxon>
        <taxon>Pseudomonadota</taxon>
        <taxon>Alphaproteobacteria</taxon>
        <taxon>Hyphomicrobiales</taxon>
        <taxon>Methylobacteriaceae</taxon>
        <taxon>Methylorubrum</taxon>
    </lineage>
</organism>
<reference evidence="5" key="1">
    <citation type="submission" date="2016-10" db="EMBL/GenBank/DDBJ databases">
        <authorList>
            <person name="Varghese N."/>
            <person name="Submissions S."/>
        </authorList>
    </citation>
    <scope>NUCLEOTIDE SEQUENCE [LARGE SCALE GENOMIC DNA]</scope>
    <source>
        <strain evidence="5">CGMCC 1.6474</strain>
    </source>
</reference>
<dbReference type="AlphaFoldDB" id="A0A1I4BKE7"/>
<keyword evidence="1 2" id="KW-0597">Phosphoprotein</keyword>
<dbReference type="EMBL" id="FOSV01000003">
    <property type="protein sequence ID" value="SFK69332.1"/>
    <property type="molecule type" value="Genomic_DNA"/>
</dbReference>
<evidence type="ECO:0000313" key="5">
    <source>
        <dbReference type="Proteomes" id="UP000198804"/>
    </source>
</evidence>
<proteinExistence type="predicted"/>
<dbReference type="SMART" id="SM00448">
    <property type="entry name" value="REC"/>
    <property type="match status" value="1"/>
</dbReference>
<dbReference type="PANTHER" id="PTHR44591">
    <property type="entry name" value="STRESS RESPONSE REGULATOR PROTEIN 1"/>
    <property type="match status" value="1"/>
</dbReference>